<evidence type="ECO:0000256" key="6">
    <source>
        <dbReference type="PROSITE-ProRule" id="PRU00176"/>
    </source>
</evidence>
<dbReference type="eggNOG" id="KOG4209">
    <property type="taxonomic scope" value="Eukaryota"/>
</dbReference>
<accession>G2XNV4</accession>
<evidence type="ECO:0000256" key="3">
    <source>
        <dbReference type="ARBA" id="ARBA00022884"/>
    </source>
</evidence>
<dbReference type="InParanoid" id="G2XNV4"/>
<feature type="compositionally biased region" description="Basic and acidic residues" evidence="7">
    <location>
        <begin position="309"/>
        <end position="321"/>
    </location>
</feature>
<dbReference type="GO" id="GO:0061574">
    <property type="term" value="C:ASAP complex"/>
    <property type="evidence" value="ECO:0007669"/>
    <property type="project" value="TreeGrafter"/>
</dbReference>
<dbReference type="InterPro" id="IPR035979">
    <property type="entry name" value="RBD_domain_sf"/>
</dbReference>
<dbReference type="GO" id="GO:0003723">
    <property type="term" value="F:RNA binding"/>
    <property type="evidence" value="ECO:0007669"/>
    <property type="project" value="UniProtKB-UniRule"/>
</dbReference>
<keyword evidence="2" id="KW-0507">mRNA processing</keyword>
<comment type="subcellular location">
    <subcellularLocation>
        <location evidence="1">Nucleus</location>
    </subcellularLocation>
</comment>
<evidence type="ECO:0000256" key="1">
    <source>
        <dbReference type="ARBA" id="ARBA00004123"/>
    </source>
</evidence>
<feature type="region of interest" description="Disordered" evidence="7">
    <location>
        <begin position="1"/>
        <end position="33"/>
    </location>
</feature>
<dbReference type="Proteomes" id="UP000008177">
    <property type="component" value="Unplaced contigs"/>
</dbReference>
<reference evidence="10" key="1">
    <citation type="journal article" date="2011" name="PLoS Genet.">
        <title>Genomic analysis of the necrotrophic fungal pathogens Sclerotinia sclerotiorum and Botrytis cinerea.</title>
        <authorList>
            <person name="Amselem J."/>
            <person name="Cuomo C.A."/>
            <person name="van Kan J.A."/>
            <person name="Viaud M."/>
            <person name="Benito E.P."/>
            <person name="Couloux A."/>
            <person name="Coutinho P.M."/>
            <person name="de Vries R.P."/>
            <person name="Dyer P.S."/>
            <person name="Fillinger S."/>
            <person name="Fournier E."/>
            <person name="Gout L."/>
            <person name="Hahn M."/>
            <person name="Kohn L."/>
            <person name="Lapalu N."/>
            <person name="Plummer K.M."/>
            <person name="Pradier J.M."/>
            <person name="Quevillon E."/>
            <person name="Sharon A."/>
            <person name="Simon A."/>
            <person name="ten Have A."/>
            <person name="Tudzynski B."/>
            <person name="Tudzynski P."/>
            <person name="Wincker P."/>
            <person name="Andrew M."/>
            <person name="Anthouard V."/>
            <person name="Beever R.E."/>
            <person name="Beffa R."/>
            <person name="Benoit I."/>
            <person name="Bouzid O."/>
            <person name="Brault B."/>
            <person name="Chen Z."/>
            <person name="Choquer M."/>
            <person name="Collemare J."/>
            <person name="Cotton P."/>
            <person name="Danchin E.G."/>
            <person name="Da Silva C."/>
            <person name="Gautier A."/>
            <person name="Giraud C."/>
            <person name="Giraud T."/>
            <person name="Gonzalez C."/>
            <person name="Grossetete S."/>
            <person name="Guldener U."/>
            <person name="Henrissat B."/>
            <person name="Howlett B.J."/>
            <person name="Kodira C."/>
            <person name="Kretschmer M."/>
            <person name="Lappartient A."/>
            <person name="Leroch M."/>
            <person name="Levis C."/>
            <person name="Mauceli E."/>
            <person name="Neuveglise C."/>
            <person name="Oeser B."/>
            <person name="Pearson M."/>
            <person name="Poulain J."/>
            <person name="Poussereau N."/>
            <person name="Quesneville H."/>
            <person name="Rascle C."/>
            <person name="Schumacher J."/>
            <person name="Segurens B."/>
            <person name="Sexton A."/>
            <person name="Silva E."/>
            <person name="Sirven C."/>
            <person name="Soanes D.M."/>
            <person name="Talbot N.J."/>
            <person name="Templeton M."/>
            <person name="Yandava C."/>
            <person name="Yarden O."/>
            <person name="Zeng Q."/>
            <person name="Rollins J.A."/>
            <person name="Lebrun M.H."/>
            <person name="Dickman M."/>
        </authorList>
    </citation>
    <scope>NUCLEOTIDE SEQUENCE [LARGE SCALE GENOMIC DNA]</scope>
    <source>
        <strain evidence="10">T4</strain>
    </source>
</reference>
<dbReference type="Gene3D" id="3.30.70.330">
    <property type="match status" value="1"/>
</dbReference>
<keyword evidence="4" id="KW-0508">mRNA splicing</keyword>
<feature type="region of interest" description="Disordered" evidence="7">
    <location>
        <begin position="51"/>
        <end position="138"/>
    </location>
</feature>
<dbReference type="STRING" id="999810.G2XNV4"/>
<dbReference type="SMART" id="SM00360">
    <property type="entry name" value="RRM"/>
    <property type="match status" value="1"/>
</dbReference>
<name>G2XNV4_BOTF4</name>
<feature type="compositionally biased region" description="Basic residues" evidence="7">
    <location>
        <begin position="116"/>
        <end position="125"/>
    </location>
</feature>
<dbReference type="GO" id="GO:0005654">
    <property type="term" value="C:nucleoplasm"/>
    <property type="evidence" value="ECO:0007669"/>
    <property type="project" value="TreeGrafter"/>
</dbReference>
<evidence type="ECO:0000256" key="4">
    <source>
        <dbReference type="ARBA" id="ARBA00023187"/>
    </source>
</evidence>
<dbReference type="HOGENOM" id="CLU_054059_0_0_1"/>
<dbReference type="GO" id="GO:0000398">
    <property type="term" value="P:mRNA splicing, via spliceosome"/>
    <property type="evidence" value="ECO:0007669"/>
    <property type="project" value="TreeGrafter"/>
</dbReference>
<dbReference type="AlphaFoldDB" id="G2XNV4"/>
<feature type="compositionally biased region" description="Basic residues" evidence="7">
    <location>
        <begin position="76"/>
        <end position="86"/>
    </location>
</feature>
<dbReference type="GO" id="GO:0005737">
    <property type="term" value="C:cytoplasm"/>
    <property type="evidence" value="ECO:0007669"/>
    <property type="project" value="TreeGrafter"/>
</dbReference>
<proteinExistence type="predicted"/>
<evidence type="ECO:0000313" key="9">
    <source>
        <dbReference type="EMBL" id="CCD42560.1"/>
    </source>
</evidence>
<dbReference type="EMBL" id="FQ790246">
    <property type="protein sequence ID" value="CCD42560.1"/>
    <property type="molecule type" value="Genomic_DNA"/>
</dbReference>
<protein>
    <recommendedName>
        <fullName evidence="8">RRM domain-containing protein</fullName>
    </recommendedName>
</protein>
<dbReference type="Pfam" id="PF00076">
    <property type="entry name" value="RRM_1"/>
    <property type="match status" value="1"/>
</dbReference>
<sequence length="371" mass="40985">MPHPPRSLNSDPQVHGPASRKIIPQTRLPIAINPSSFPPPFSYKIIIQQQCPHHPPRLSPAVAPVRSPRRSISPRSRSRSGGRSRSRSLPSAVGAGRSGGARYRSESRGRSLSPRGRSRTRSRSRGRSESAGSVAAPKSTKVVIEKLTKNVTEDHLREIFGSFGEIKDLDVPMNRSFNTNRGTAYILYVSPSSAESAIAHMHESQLDGAVINVSIVLPRRKFSPQPPMARRGVNIDPRIPIGSRNSRGGFDSRGAGGGMGGGGRMMERERDRGGDTYRPGERNRDRSRSPRRHRTRSRSLSSRSRSRSPRRDRGRDRRDSFGGRGGRGGRDRDGSRDGRRKRSPSYSSYSSYDDRSRSPSRVRGGGGRGRR</sequence>
<keyword evidence="3 6" id="KW-0694">RNA-binding</keyword>
<keyword evidence="5" id="KW-0539">Nucleus</keyword>
<feature type="compositionally biased region" description="Basic and acidic residues" evidence="7">
    <location>
        <begin position="328"/>
        <end position="337"/>
    </location>
</feature>
<dbReference type="InterPro" id="IPR012677">
    <property type="entry name" value="Nucleotide-bd_a/b_plait_sf"/>
</dbReference>
<dbReference type="PANTHER" id="PTHR15481">
    <property type="entry name" value="RIBONUCLEIC ACID BINDING PROTEIN S1"/>
    <property type="match status" value="1"/>
</dbReference>
<dbReference type="InterPro" id="IPR034201">
    <property type="entry name" value="RNPS1_RRM"/>
</dbReference>
<feature type="compositionally biased region" description="Basic and acidic residues" evidence="7">
    <location>
        <begin position="265"/>
        <end position="288"/>
    </location>
</feature>
<feature type="compositionally biased region" description="Gly residues" evidence="7">
    <location>
        <begin position="254"/>
        <end position="264"/>
    </location>
</feature>
<evidence type="ECO:0000313" key="10">
    <source>
        <dbReference type="Proteomes" id="UP000008177"/>
    </source>
</evidence>
<dbReference type="PROSITE" id="PS50102">
    <property type="entry name" value="RRM"/>
    <property type="match status" value="1"/>
</dbReference>
<feature type="domain" description="RRM" evidence="8">
    <location>
        <begin position="140"/>
        <end position="218"/>
    </location>
</feature>
<evidence type="ECO:0000256" key="7">
    <source>
        <dbReference type="SAM" id="MobiDB-lite"/>
    </source>
</evidence>
<dbReference type="InterPro" id="IPR000504">
    <property type="entry name" value="RRM_dom"/>
</dbReference>
<dbReference type="CDD" id="cd12365">
    <property type="entry name" value="RRM_RNPS1"/>
    <property type="match status" value="1"/>
</dbReference>
<evidence type="ECO:0000256" key="5">
    <source>
        <dbReference type="ARBA" id="ARBA00023242"/>
    </source>
</evidence>
<dbReference type="OrthoDB" id="252020at2759"/>
<gene>
    <name evidence="9" type="ORF">BofuT4_P076430.1</name>
</gene>
<evidence type="ECO:0000256" key="2">
    <source>
        <dbReference type="ARBA" id="ARBA00022664"/>
    </source>
</evidence>
<evidence type="ECO:0000259" key="8">
    <source>
        <dbReference type="PROSITE" id="PS50102"/>
    </source>
</evidence>
<dbReference type="PANTHER" id="PTHR15481:SF0">
    <property type="entry name" value="LD23870P-RELATED"/>
    <property type="match status" value="1"/>
</dbReference>
<dbReference type="SUPFAM" id="SSF54928">
    <property type="entry name" value="RNA-binding domain, RBD"/>
    <property type="match status" value="1"/>
</dbReference>
<organism evidence="9 10">
    <name type="scientific">Botryotinia fuckeliana (strain T4)</name>
    <name type="common">Noble rot fungus</name>
    <name type="synonym">Botrytis cinerea</name>
    <dbReference type="NCBI Taxonomy" id="999810"/>
    <lineage>
        <taxon>Eukaryota</taxon>
        <taxon>Fungi</taxon>
        <taxon>Dikarya</taxon>
        <taxon>Ascomycota</taxon>
        <taxon>Pezizomycotina</taxon>
        <taxon>Leotiomycetes</taxon>
        <taxon>Helotiales</taxon>
        <taxon>Sclerotiniaceae</taxon>
        <taxon>Botrytis</taxon>
    </lineage>
</organism>
<feature type="region of interest" description="Disordered" evidence="7">
    <location>
        <begin position="224"/>
        <end position="371"/>
    </location>
</feature>